<accession>A0A7J8V4L4</accession>
<proteinExistence type="predicted"/>
<dbReference type="OrthoDB" id="10473243at2759"/>
<protein>
    <submittedName>
        <fullName evidence="1">Uncharacterized protein</fullName>
    </submittedName>
</protein>
<reference evidence="1 2" key="1">
    <citation type="journal article" date="2019" name="Genome Biol. Evol.">
        <title>Insights into the evolution of the New World diploid cottons (Gossypium, subgenus Houzingenia) based on genome sequencing.</title>
        <authorList>
            <person name="Grover C.E."/>
            <person name="Arick M.A. 2nd"/>
            <person name="Thrash A."/>
            <person name="Conover J.L."/>
            <person name="Sanders W.S."/>
            <person name="Peterson D.G."/>
            <person name="Frelichowski J.E."/>
            <person name="Scheffler J.A."/>
            <person name="Scheffler B.E."/>
            <person name="Wendel J.F."/>
        </authorList>
    </citation>
    <scope>NUCLEOTIDE SEQUENCE [LARGE SCALE GENOMIC DNA]</scope>
    <source>
        <strain evidence="1">57</strain>
        <tissue evidence="1">Leaf</tissue>
    </source>
</reference>
<comment type="caution">
    <text evidence="1">The sequence shown here is derived from an EMBL/GenBank/DDBJ whole genome shotgun (WGS) entry which is preliminary data.</text>
</comment>
<feature type="non-terminal residue" evidence="1">
    <location>
        <position position="120"/>
    </location>
</feature>
<dbReference type="Proteomes" id="UP000593573">
    <property type="component" value="Unassembled WGS sequence"/>
</dbReference>
<evidence type="ECO:0000313" key="1">
    <source>
        <dbReference type="EMBL" id="MBA0657715.1"/>
    </source>
</evidence>
<keyword evidence="2" id="KW-1185">Reference proteome</keyword>
<feature type="non-terminal residue" evidence="1">
    <location>
        <position position="1"/>
    </location>
</feature>
<gene>
    <name evidence="1" type="ORF">Goklo_009986</name>
</gene>
<sequence>LLGLACERCKLEKPIRDYCVVHLEETLDGNWACLNTNRSNKFEGGSATARGIAKNREVITSTLDGNWACLNTNRSNKFEGGSATTRGIAKNCEDGLTHLQDRGFGSILVETDNLEAAKAI</sequence>
<dbReference type="AlphaFoldDB" id="A0A7J8V4L4"/>
<organism evidence="1 2">
    <name type="scientific">Gossypium klotzschianum</name>
    <dbReference type="NCBI Taxonomy" id="34286"/>
    <lineage>
        <taxon>Eukaryota</taxon>
        <taxon>Viridiplantae</taxon>
        <taxon>Streptophyta</taxon>
        <taxon>Embryophyta</taxon>
        <taxon>Tracheophyta</taxon>
        <taxon>Spermatophyta</taxon>
        <taxon>Magnoliopsida</taxon>
        <taxon>eudicotyledons</taxon>
        <taxon>Gunneridae</taxon>
        <taxon>Pentapetalae</taxon>
        <taxon>rosids</taxon>
        <taxon>malvids</taxon>
        <taxon>Malvales</taxon>
        <taxon>Malvaceae</taxon>
        <taxon>Malvoideae</taxon>
        <taxon>Gossypium</taxon>
    </lineage>
</organism>
<evidence type="ECO:0000313" key="2">
    <source>
        <dbReference type="Proteomes" id="UP000593573"/>
    </source>
</evidence>
<name>A0A7J8V4L4_9ROSI</name>
<dbReference type="EMBL" id="JABFAB010000009">
    <property type="protein sequence ID" value="MBA0657715.1"/>
    <property type="molecule type" value="Genomic_DNA"/>
</dbReference>